<feature type="signal peptide" evidence="1">
    <location>
        <begin position="1"/>
        <end position="24"/>
    </location>
</feature>
<dbReference type="Proteomes" id="UP000233769">
    <property type="component" value="Chromosome tk0001"/>
</dbReference>
<sequence length="91" mass="9571">MPVTAHTAKACTAFLVLVACTSQASTVQAQGPARSPDAKGTFVEPENAPHLHCSGACLKSGTLQWFCKPGQTCSLDCGTAPPHMHCHNPRR</sequence>
<protein>
    <submittedName>
        <fullName evidence="2">Uncharacterized protein</fullName>
    </submittedName>
</protein>
<dbReference type="EMBL" id="LT962688">
    <property type="protein sequence ID" value="SOR28614.1"/>
    <property type="molecule type" value="Genomic_DNA"/>
</dbReference>
<name>A0A2N9AML6_METEX</name>
<dbReference type="AlphaFoldDB" id="A0A2N9AML6"/>
<feature type="chain" id="PRO_5014744246" evidence="1">
    <location>
        <begin position="25"/>
        <end position="91"/>
    </location>
</feature>
<reference evidence="3" key="1">
    <citation type="submission" date="2017-10" db="EMBL/GenBank/DDBJ databases">
        <authorList>
            <person name="Regsiter A."/>
            <person name="William W."/>
        </authorList>
    </citation>
    <scope>NUCLEOTIDE SEQUENCE [LARGE SCALE GENOMIC DNA]</scope>
</reference>
<evidence type="ECO:0000313" key="3">
    <source>
        <dbReference type="Proteomes" id="UP000233769"/>
    </source>
</evidence>
<organism evidence="2 3">
    <name type="scientific">Methylorubrum extorquens</name>
    <name type="common">Methylobacterium dichloromethanicum</name>
    <name type="synonym">Methylobacterium extorquens</name>
    <dbReference type="NCBI Taxonomy" id="408"/>
    <lineage>
        <taxon>Bacteria</taxon>
        <taxon>Pseudomonadati</taxon>
        <taxon>Pseudomonadota</taxon>
        <taxon>Alphaproteobacteria</taxon>
        <taxon>Hyphomicrobiales</taxon>
        <taxon>Methylobacteriaceae</taxon>
        <taxon>Methylorubrum</taxon>
    </lineage>
</organism>
<proteinExistence type="predicted"/>
<evidence type="ECO:0000313" key="2">
    <source>
        <dbReference type="EMBL" id="SOR28614.1"/>
    </source>
</evidence>
<accession>A0A2N9AML6</accession>
<gene>
    <name evidence="2" type="ORF">TK0001_2012</name>
</gene>
<evidence type="ECO:0000256" key="1">
    <source>
        <dbReference type="SAM" id="SignalP"/>
    </source>
</evidence>
<keyword evidence="1" id="KW-0732">Signal</keyword>